<reference evidence="2" key="1">
    <citation type="submission" date="2015-07" db="EMBL/GenBank/DDBJ databases">
        <authorList>
            <person name="Teixeira M.M."/>
            <person name="Souza R.C."/>
            <person name="Almeida L.G."/>
            <person name="Vicente V.A."/>
            <person name="de Hoog S."/>
            <person name="Bocca A.L."/>
            <person name="de Almeida S.R."/>
            <person name="Vasconcelos A.T."/>
            <person name="Felipe M.S."/>
        </authorList>
    </citation>
    <scope>NUCLEOTIDE SEQUENCE [LARGE SCALE GENOMIC DNA]</scope>
    <source>
        <strain evidence="2">KSF</strain>
    </source>
</reference>
<dbReference type="EMBL" id="LGRB01000003">
    <property type="protein sequence ID" value="OCT54721.1"/>
    <property type="molecule type" value="Genomic_DNA"/>
</dbReference>
<keyword evidence="2" id="KW-1185">Reference proteome</keyword>
<gene>
    <name evidence="1" type="ORF">CLCR_03189</name>
</gene>
<name>A0A1C1D1W5_9EURO</name>
<evidence type="ECO:0000313" key="1">
    <source>
        <dbReference type="EMBL" id="OCT54721.1"/>
    </source>
</evidence>
<accession>A0A1C1D1W5</accession>
<comment type="caution">
    <text evidence="1">The sequence shown here is derived from an EMBL/GenBank/DDBJ whole genome shotgun (WGS) entry which is preliminary data.</text>
</comment>
<sequence length="127" mass="13974">MKSDRYMVVKVTISLDSPPLLFALETARLRRYVNLPGRYRLGLGIVEADQAIKIRGGLMSAKQPGAPRFARKEHGGPILTSVRFQANVLSVPEPLPPSAHSTFMIVLEIARSPVLIFHSEMPLALAN</sequence>
<dbReference type="AlphaFoldDB" id="A0A1C1D1W5"/>
<organism evidence="1 2">
    <name type="scientific">Cladophialophora carrionii</name>
    <dbReference type="NCBI Taxonomy" id="86049"/>
    <lineage>
        <taxon>Eukaryota</taxon>
        <taxon>Fungi</taxon>
        <taxon>Dikarya</taxon>
        <taxon>Ascomycota</taxon>
        <taxon>Pezizomycotina</taxon>
        <taxon>Eurotiomycetes</taxon>
        <taxon>Chaetothyriomycetidae</taxon>
        <taxon>Chaetothyriales</taxon>
        <taxon>Herpotrichiellaceae</taxon>
        <taxon>Cladophialophora</taxon>
    </lineage>
</organism>
<dbReference type="Proteomes" id="UP000094526">
    <property type="component" value="Unassembled WGS sequence"/>
</dbReference>
<protein>
    <submittedName>
        <fullName evidence="1">Uncharacterized protein</fullName>
    </submittedName>
</protein>
<dbReference type="VEuPathDB" id="FungiDB:CLCR_03189"/>
<evidence type="ECO:0000313" key="2">
    <source>
        <dbReference type="Proteomes" id="UP000094526"/>
    </source>
</evidence>
<proteinExistence type="predicted"/>